<dbReference type="InterPro" id="IPR052558">
    <property type="entry name" value="Siderophore_Hydrolase_D"/>
</dbReference>
<dbReference type="Proteomes" id="UP000293398">
    <property type="component" value="Unassembled WGS sequence"/>
</dbReference>
<protein>
    <recommendedName>
        <fullName evidence="6">Esterase</fullName>
    </recommendedName>
</protein>
<comment type="similarity">
    <text evidence="1">Belongs to the esterase D family.</text>
</comment>
<proteinExistence type="inferred from homology"/>
<dbReference type="EMBL" id="SHKO01000003">
    <property type="protein sequence ID" value="RZT93123.1"/>
    <property type="molecule type" value="Genomic_DNA"/>
</dbReference>
<dbReference type="GO" id="GO:0016788">
    <property type="term" value="F:hydrolase activity, acting on ester bonds"/>
    <property type="evidence" value="ECO:0007669"/>
    <property type="project" value="TreeGrafter"/>
</dbReference>
<evidence type="ECO:0000313" key="5">
    <source>
        <dbReference type="Proteomes" id="UP000293398"/>
    </source>
</evidence>
<organism evidence="4 5">
    <name type="scientific">Advenella incenata</name>
    <dbReference type="NCBI Taxonomy" id="267800"/>
    <lineage>
        <taxon>Bacteria</taxon>
        <taxon>Pseudomonadati</taxon>
        <taxon>Pseudomonadota</taxon>
        <taxon>Betaproteobacteria</taxon>
        <taxon>Burkholderiales</taxon>
        <taxon>Alcaligenaceae</taxon>
    </lineage>
</organism>
<evidence type="ECO:0000313" key="4">
    <source>
        <dbReference type="EMBL" id="RZT93123.1"/>
    </source>
</evidence>
<dbReference type="InterPro" id="IPR029058">
    <property type="entry name" value="AB_hydrolase_fold"/>
</dbReference>
<keyword evidence="5" id="KW-1185">Reference proteome</keyword>
<dbReference type="PANTHER" id="PTHR40841:SF2">
    <property type="entry name" value="SIDEROPHORE-DEGRADING ESTERASE (EUROFUNG)"/>
    <property type="match status" value="1"/>
</dbReference>
<dbReference type="Gene3D" id="3.40.50.1820">
    <property type="entry name" value="alpha/beta hydrolase"/>
    <property type="match status" value="1"/>
</dbReference>
<dbReference type="InterPro" id="IPR000801">
    <property type="entry name" value="Esterase-like"/>
</dbReference>
<evidence type="ECO:0008006" key="6">
    <source>
        <dbReference type="Google" id="ProtNLM"/>
    </source>
</evidence>
<evidence type="ECO:0000256" key="2">
    <source>
        <dbReference type="ARBA" id="ARBA00022801"/>
    </source>
</evidence>
<sequence>MILKKLKRRLSGRFLGQTQLCQLRFACAVMLGALGAQTSWAQPVQQIPQIVSTAGKLYHIRYQDMVWQTHAYRVLVATPRSAPADKRLPAALYVLDGNAQFPLAINAIGKKWTAMSGNAQSSTSLPVIVGLGYPVARAYPLAARTRDYTYATPGEAFAAGGGAANFYDFVSSQVRPYIEKQYATDPKHQILSGHSFGGLFALYVLLNHPSAFDQYVIGSPSLWWGNGAILNDVRTLAVKPGKGDALVRDSSATDSAAIYRGVLPYNDKDTLSVTILQGEYEENPRANPNITPERLARIQKRNNNKQISARQLDAWLRKRGVDSQFMLVAQGNHGDVIPAVIETAALRALENKAGQANKAK</sequence>
<dbReference type="OrthoDB" id="9784036at2"/>
<dbReference type="RefSeq" id="WP_128396915.1">
    <property type="nucleotide sequence ID" value="NZ_SHKO01000003.1"/>
</dbReference>
<name>A0A4Q7VCR3_9BURK</name>
<gene>
    <name evidence="4" type="ORF">EV681_3892</name>
</gene>
<dbReference type="SUPFAM" id="SSF53474">
    <property type="entry name" value="alpha/beta-Hydrolases"/>
    <property type="match status" value="1"/>
</dbReference>
<dbReference type="Pfam" id="PF00756">
    <property type="entry name" value="Esterase"/>
    <property type="match status" value="1"/>
</dbReference>
<dbReference type="AlphaFoldDB" id="A0A4Q7VCR3"/>
<dbReference type="PANTHER" id="PTHR40841">
    <property type="entry name" value="SIDEROPHORE TRIACETYLFUSARININE C ESTERASE"/>
    <property type="match status" value="1"/>
</dbReference>
<evidence type="ECO:0000256" key="1">
    <source>
        <dbReference type="ARBA" id="ARBA00005622"/>
    </source>
</evidence>
<reference evidence="4 5" key="1">
    <citation type="submission" date="2019-02" db="EMBL/GenBank/DDBJ databases">
        <title>Genomic Encyclopedia of Type Strains, Phase IV (KMG-IV): sequencing the most valuable type-strain genomes for metagenomic binning, comparative biology and taxonomic classification.</title>
        <authorList>
            <person name="Goeker M."/>
        </authorList>
    </citation>
    <scope>NUCLEOTIDE SEQUENCE [LARGE SCALE GENOMIC DNA]</scope>
    <source>
        <strain evidence="4 5">DSM 23814</strain>
    </source>
</reference>
<evidence type="ECO:0000256" key="3">
    <source>
        <dbReference type="SAM" id="SignalP"/>
    </source>
</evidence>
<accession>A0A4Q7VCR3</accession>
<keyword evidence="2" id="KW-0378">Hydrolase</keyword>
<feature type="signal peptide" evidence="3">
    <location>
        <begin position="1"/>
        <end position="41"/>
    </location>
</feature>
<comment type="caution">
    <text evidence="4">The sequence shown here is derived from an EMBL/GenBank/DDBJ whole genome shotgun (WGS) entry which is preliminary data.</text>
</comment>
<feature type="chain" id="PRO_5020680343" description="Esterase" evidence="3">
    <location>
        <begin position="42"/>
        <end position="360"/>
    </location>
</feature>
<keyword evidence="3" id="KW-0732">Signal</keyword>